<evidence type="ECO:0000313" key="2">
    <source>
        <dbReference type="Proteomes" id="UP001179280"/>
    </source>
</evidence>
<sequence length="268" mass="31088">MSHVKIFFDESGKNNNKPHLMGALLIPDTILSLTELSHLEPLINKGIHWTDYKGHSVTRKRIEYVVEILDKHFDYFKFNLINYDQSIIEKKSIYYKDVDGSLGNSTIYMKLPERIIYGLLRNYGKITSLTAEIVIEEAEEYKTPAIDLKNTLTRQLNIQALYRGENFKIISSRYAPKKTELGLECTDLLLGIIRTIIENPLPDSASNVLSSKKRSQISLILKLLKNKGFHSFLQRVTFYELADTNLREIHFNTYLNVFITQNYNEFLT</sequence>
<organism evidence="1 2">
    <name type="scientific">Shouchella xiaoxiensis</name>
    <dbReference type="NCBI Taxonomy" id="766895"/>
    <lineage>
        <taxon>Bacteria</taxon>
        <taxon>Bacillati</taxon>
        <taxon>Bacillota</taxon>
        <taxon>Bacilli</taxon>
        <taxon>Bacillales</taxon>
        <taxon>Bacillaceae</taxon>
        <taxon>Shouchella</taxon>
    </lineage>
</organism>
<evidence type="ECO:0008006" key="3">
    <source>
        <dbReference type="Google" id="ProtNLM"/>
    </source>
</evidence>
<reference evidence="1" key="1">
    <citation type="submission" date="2021-01" db="EMBL/GenBank/DDBJ databases">
        <title>Genomic Encyclopedia of Type Strains, Phase IV (KMG-IV): sequencing the most valuable type-strain genomes for metagenomic binning, comparative biology and taxonomic classification.</title>
        <authorList>
            <person name="Goeker M."/>
        </authorList>
    </citation>
    <scope>NUCLEOTIDE SEQUENCE</scope>
    <source>
        <strain evidence="1">DSM 21943</strain>
    </source>
</reference>
<dbReference type="InterPro" id="IPR024524">
    <property type="entry name" value="DUF3800"/>
</dbReference>
<comment type="caution">
    <text evidence="1">The sequence shown here is derived from an EMBL/GenBank/DDBJ whole genome shotgun (WGS) entry which is preliminary data.</text>
</comment>
<dbReference type="Proteomes" id="UP001179280">
    <property type="component" value="Unassembled WGS sequence"/>
</dbReference>
<proteinExistence type="predicted"/>
<name>A0ABS2SNG4_9BACI</name>
<dbReference type="EMBL" id="JAFBCV010000001">
    <property type="protein sequence ID" value="MBM7837062.1"/>
    <property type="molecule type" value="Genomic_DNA"/>
</dbReference>
<evidence type="ECO:0000313" key="1">
    <source>
        <dbReference type="EMBL" id="MBM7837062.1"/>
    </source>
</evidence>
<accession>A0ABS2SNG4</accession>
<protein>
    <recommendedName>
        <fullName evidence="3">DUF3800 domain-containing protein</fullName>
    </recommendedName>
</protein>
<dbReference type="Pfam" id="PF12686">
    <property type="entry name" value="DUF3800"/>
    <property type="match status" value="1"/>
</dbReference>
<gene>
    <name evidence="1" type="ORF">JOC54_000293</name>
</gene>
<dbReference type="RefSeq" id="WP_204463837.1">
    <property type="nucleotide sequence ID" value="NZ_JAFBCV010000001.1"/>
</dbReference>
<keyword evidence="2" id="KW-1185">Reference proteome</keyword>